<gene>
    <name evidence="3" type="ORF">HYPSUDRAFT_211511</name>
</gene>
<feature type="compositionally biased region" description="Low complexity" evidence="1">
    <location>
        <begin position="92"/>
        <end position="103"/>
    </location>
</feature>
<dbReference type="EMBL" id="KN817520">
    <property type="protein sequence ID" value="KJA28873.1"/>
    <property type="molecule type" value="Genomic_DNA"/>
</dbReference>
<keyword evidence="2" id="KW-1133">Transmembrane helix</keyword>
<dbReference type="AlphaFoldDB" id="A0A0D2MXQ6"/>
<sequence length="490" mass="52150">MILPSRSRRRTDIARIFGAGLLLLAGRLLISRRRAGLGPGGRSTDAIRRCCARRCSAPLRARTLLLAAGCARTGLPHTHACVRTLTTLHIHASAHAAHPSSARSHPHPPPRALRGVTSHRTALFLPPRRPYTPAAQASPQRRSLDPPPPPWMWGWREPSRQGKRQAPAPGAGGSEAPADHDRAVESPIVITKPPRGALLALVAPHPAQPRPCPCARAGAGRRPADAGGGSRAQSRCDASTPRAAGYSCAEAPLYIHTHTHPSSPSIQSRVRPHRAGRLHSRAPGELCSSSALSLRFAYLPTALYMAPAPPYRSHRALGIARSPGAGAVGRAGAVTGRGAQRQWMVLAAGLWAYQIGRGATPPGGWHGVRAGRPHARRGCARISSPHAQSLALRGRLIRARGRPGSRASAYENSGAVTGRGPRAKTAQQARDPRRAIPAYRSLARPARPVRRAPPISCAAGFPGRTVARGVRLRPRTPDADARVQLRREHA</sequence>
<evidence type="ECO:0000313" key="4">
    <source>
        <dbReference type="Proteomes" id="UP000054270"/>
    </source>
</evidence>
<proteinExistence type="predicted"/>
<feature type="region of interest" description="Disordered" evidence="1">
    <location>
        <begin position="92"/>
        <end position="181"/>
    </location>
</feature>
<dbReference type="Proteomes" id="UP000054270">
    <property type="component" value="Unassembled WGS sequence"/>
</dbReference>
<evidence type="ECO:0000313" key="3">
    <source>
        <dbReference type="EMBL" id="KJA28873.1"/>
    </source>
</evidence>
<feature type="region of interest" description="Disordered" evidence="1">
    <location>
        <begin position="216"/>
        <end position="237"/>
    </location>
</feature>
<feature type="region of interest" description="Disordered" evidence="1">
    <location>
        <begin position="401"/>
        <end position="432"/>
    </location>
</feature>
<accession>A0A0D2MXQ6</accession>
<reference evidence="4" key="1">
    <citation type="submission" date="2014-04" db="EMBL/GenBank/DDBJ databases">
        <title>Evolutionary Origins and Diversification of the Mycorrhizal Mutualists.</title>
        <authorList>
            <consortium name="DOE Joint Genome Institute"/>
            <consortium name="Mycorrhizal Genomics Consortium"/>
            <person name="Kohler A."/>
            <person name="Kuo A."/>
            <person name="Nagy L.G."/>
            <person name="Floudas D."/>
            <person name="Copeland A."/>
            <person name="Barry K.W."/>
            <person name="Cichocki N."/>
            <person name="Veneault-Fourrey C."/>
            <person name="LaButti K."/>
            <person name="Lindquist E.A."/>
            <person name="Lipzen A."/>
            <person name="Lundell T."/>
            <person name="Morin E."/>
            <person name="Murat C."/>
            <person name="Riley R."/>
            <person name="Ohm R."/>
            <person name="Sun H."/>
            <person name="Tunlid A."/>
            <person name="Henrissat B."/>
            <person name="Grigoriev I.V."/>
            <person name="Hibbett D.S."/>
            <person name="Martin F."/>
        </authorList>
    </citation>
    <scope>NUCLEOTIDE SEQUENCE [LARGE SCALE GENOMIC DNA]</scope>
    <source>
        <strain evidence="4">FD-334 SS-4</strain>
    </source>
</reference>
<protein>
    <submittedName>
        <fullName evidence="3">Uncharacterized protein</fullName>
    </submittedName>
</protein>
<evidence type="ECO:0000256" key="2">
    <source>
        <dbReference type="SAM" id="Phobius"/>
    </source>
</evidence>
<keyword evidence="2" id="KW-0812">Transmembrane</keyword>
<name>A0A0D2MXQ6_HYPSF</name>
<feature type="transmembrane region" description="Helical" evidence="2">
    <location>
        <begin position="12"/>
        <end position="30"/>
    </location>
</feature>
<keyword evidence="2" id="KW-0472">Membrane</keyword>
<organism evidence="3 4">
    <name type="scientific">Hypholoma sublateritium (strain FD-334 SS-4)</name>
    <dbReference type="NCBI Taxonomy" id="945553"/>
    <lineage>
        <taxon>Eukaryota</taxon>
        <taxon>Fungi</taxon>
        <taxon>Dikarya</taxon>
        <taxon>Basidiomycota</taxon>
        <taxon>Agaricomycotina</taxon>
        <taxon>Agaricomycetes</taxon>
        <taxon>Agaricomycetidae</taxon>
        <taxon>Agaricales</taxon>
        <taxon>Agaricineae</taxon>
        <taxon>Strophariaceae</taxon>
        <taxon>Hypholoma</taxon>
    </lineage>
</organism>
<keyword evidence="4" id="KW-1185">Reference proteome</keyword>
<evidence type="ECO:0000256" key="1">
    <source>
        <dbReference type="SAM" id="MobiDB-lite"/>
    </source>
</evidence>